<feature type="transmembrane region" description="Helical" evidence="4">
    <location>
        <begin position="275"/>
        <end position="296"/>
    </location>
</feature>
<dbReference type="InterPro" id="IPR011701">
    <property type="entry name" value="MFS"/>
</dbReference>
<dbReference type="Pfam" id="PF07690">
    <property type="entry name" value="MFS_1"/>
    <property type="match status" value="1"/>
</dbReference>
<evidence type="ECO:0000256" key="2">
    <source>
        <dbReference type="ARBA" id="ARBA00022989"/>
    </source>
</evidence>
<evidence type="ECO:0000313" key="6">
    <source>
        <dbReference type="EMBL" id="MBZ6379148.1"/>
    </source>
</evidence>
<feature type="transmembrane region" description="Helical" evidence="4">
    <location>
        <begin position="396"/>
        <end position="420"/>
    </location>
</feature>
<feature type="transmembrane region" description="Helical" evidence="4">
    <location>
        <begin position="302"/>
        <end position="325"/>
    </location>
</feature>
<evidence type="ECO:0000259" key="5">
    <source>
        <dbReference type="PROSITE" id="PS50850"/>
    </source>
</evidence>
<dbReference type="InterPro" id="IPR020846">
    <property type="entry name" value="MFS_dom"/>
</dbReference>
<dbReference type="PANTHER" id="PTHR23526">
    <property type="entry name" value="INTEGRAL MEMBRANE TRANSPORT PROTEIN-RELATED"/>
    <property type="match status" value="1"/>
</dbReference>
<keyword evidence="2 4" id="KW-1133">Transmembrane helix</keyword>
<feature type="transmembrane region" description="Helical" evidence="4">
    <location>
        <begin position="426"/>
        <end position="445"/>
    </location>
</feature>
<dbReference type="SUPFAM" id="SSF103473">
    <property type="entry name" value="MFS general substrate transporter"/>
    <property type="match status" value="1"/>
</dbReference>
<feature type="transmembrane region" description="Helical" evidence="4">
    <location>
        <begin position="359"/>
        <end position="376"/>
    </location>
</feature>
<name>A0ABS7WL76_9SPHN</name>
<feature type="transmembrane region" description="Helical" evidence="4">
    <location>
        <begin position="189"/>
        <end position="207"/>
    </location>
</feature>
<feature type="transmembrane region" description="Helical" evidence="4">
    <location>
        <begin position="119"/>
        <end position="143"/>
    </location>
</feature>
<feature type="transmembrane region" description="Helical" evidence="4">
    <location>
        <begin position="54"/>
        <end position="73"/>
    </location>
</feature>
<evidence type="ECO:0000256" key="3">
    <source>
        <dbReference type="ARBA" id="ARBA00023136"/>
    </source>
</evidence>
<keyword evidence="7" id="KW-1185">Reference proteome</keyword>
<organism evidence="6 7">
    <name type="scientific">Pacificimonas aurantium</name>
    <dbReference type="NCBI Taxonomy" id="1250540"/>
    <lineage>
        <taxon>Bacteria</taxon>
        <taxon>Pseudomonadati</taxon>
        <taxon>Pseudomonadota</taxon>
        <taxon>Alphaproteobacteria</taxon>
        <taxon>Sphingomonadales</taxon>
        <taxon>Sphingosinicellaceae</taxon>
        <taxon>Pacificimonas</taxon>
    </lineage>
</organism>
<evidence type="ECO:0000313" key="7">
    <source>
        <dbReference type="Proteomes" id="UP000824621"/>
    </source>
</evidence>
<keyword evidence="3 4" id="KW-0472">Membrane</keyword>
<evidence type="ECO:0000256" key="4">
    <source>
        <dbReference type="SAM" id="Phobius"/>
    </source>
</evidence>
<dbReference type="InterPro" id="IPR036259">
    <property type="entry name" value="MFS_trans_sf"/>
</dbReference>
<proteinExistence type="predicted"/>
<dbReference type="Proteomes" id="UP000824621">
    <property type="component" value="Unassembled WGS sequence"/>
</dbReference>
<protein>
    <submittedName>
        <fullName evidence="6">MFS transporter</fullName>
    </submittedName>
</protein>
<accession>A0ABS7WL76</accession>
<dbReference type="InterPro" id="IPR052528">
    <property type="entry name" value="Sugar_transport-like"/>
</dbReference>
<feature type="transmembrane region" description="Helical" evidence="4">
    <location>
        <begin position="219"/>
        <end position="241"/>
    </location>
</feature>
<comment type="caution">
    <text evidence="6">The sequence shown here is derived from an EMBL/GenBank/DDBJ whole genome shotgun (WGS) entry which is preliminary data.</text>
</comment>
<dbReference type="PROSITE" id="PS50850">
    <property type="entry name" value="MFS"/>
    <property type="match status" value="1"/>
</dbReference>
<keyword evidence="1 4" id="KW-0812">Transmembrane</keyword>
<dbReference type="PANTHER" id="PTHR23526:SF1">
    <property type="entry name" value="MAJOR FACILITATOR SUPERFAMILY MFS_1"/>
    <property type="match status" value="1"/>
</dbReference>
<feature type="transmembrane region" description="Helical" evidence="4">
    <location>
        <begin position="149"/>
        <end position="169"/>
    </location>
</feature>
<dbReference type="Gene3D" id="1.20.1250.20">
    <property type="entry name" value="MFS general substrate transporter like domains"/>
    <property type="match status" value="2"/>
</dbReference>
<evidence type="ECO:0000256" key="1">
    <source>
        <dbReference type="ARBA" id="ARBA00022692"/>
    </source>
</evidence>
<feature type="transmembrane region" description="Helical" evidence="4">
    <location>
        <begin position="332"/>
        <end position="353"/>
    </location>
</feature>
<sequence>MFRGTASRRSASLPFGAGALRTDTVTVQPPLPSPPDDPEAEFQQFVDRNLKRNFLAHFTHGMLGMTGFRLVYAPTFVPAYLSLLTGSPFMVGLGQSLQQAGAILSPVLGAQQIEHRRRILPISILLGGLMRIQLLGLAIAGWFLADRSLVVATLIFLFLLGFFMGSQRVAFQVVLAKVIPIRRRGRLQAWRNLFGGGLAAGLSYWAGKTLIEEDWLGNGYATTFALAFVLTSIGLAVIARFMREPESPTVRTHMSLRERLSEFPALMKDRDYRNFLIAQLLTMSGRISIPFCILYAGETLGLSGSTVGLLSLAFLGADTVSNIIWGPLGDRFGFRLVYLISVALWALSVLLLLAAESSLGFFTAFAGLGMALSGYLMSQQTMVLEFGSRDDVPMRLALSTTVETSMATIGPLLGGAIVAYAGYQPVFYLTIACLVAALGVLLFAVREPRYRSPSASA</sequence>
<reference evidence="6 7" key="1">
    <citation type="submission" date="2021-04" db="EMBL/GenBank/DDBJ databases">
        <authorList>
            <person name="Pira H."/>
            <person name="Risdian C."/>
            <person name="Wink J."/>
        </authorList>
    </citation>
    <scope>NUCLEOTIDE SEQUENCE [LARGE SCALE GENOMIC DNA]</scope>
    <source>
        <strain evidence="6 7">DSM 107782</strain>
    </source>
</reference>
<gene>
    <name evidence="6" type="ORF">KCN53_10955</name>
</gene>
<feature type="domain" description="Major facilitator superfamily (MFS) profile" evidence="5">
    <location>
        <begin position="220"/>
        <end position="457"/>
    </location>
</feature>
<dbReference type="EMBL" id="JAGSGB010000002">
    <property type="protein sequence ID" value="MBZ6379148.1"/>
    <property type="molecule type" value="Genomic_DNA"/>
</dbReference>